<dbReference type="VEuPathDB" id="FungiDB:MAPG_01629"/>
<dbReference type="AlphaFoldDB" id="A0A0C4DP75"/>
<dbReference type="Proteomes" id="UP000011715">
    <property type="component" value="Unassembled WGS sequence"/>
</dbReference>
<dbReference type="EnsemblFungi" id="MAPG_01629T0">
    <property type="protein sequence ID" value="MAPG_01629T0"/>
    <property type="gene ID" value="MAPG_01629"/>
</dbReference>
<evidence type="ECO:0000313" key="1">
    <source>
        <dbReference type="EMBL" id="KLU82557.1"/>
    </source>
</evidence>
<accession>A0A0C4DP75</accession>
<dbReference type="PROSITE" id="PS51257">
    <property type="entry name" value="PROKAR_LIPOPROTEIN"/>
    <property type="match status" value="1"/>
</dbReference>
<evidence type="ECO:0000313" key="3">
    <source>
        <dbReference type="Proteomes" id="UP000011715"/>
    </source>
</evidence>
<reference evidence="3" key="1">
    <citation type="submission" date="2010-05" db="EMBL/GenBank/DDBJ databases">
        <title>The genome sequence of Magnaporthe poae strain ATCC 64411.</title>
        <authorList>
            <person name="Ma L.-J."/>
            <person name="Dead R."/>
            <person name="Young S."/>
            <person name="Zeng Q."/>
            <person name="Koehrsen M."/>
            <person name="Alvarado L."/>
            <person name="Berlin A."/>
            <person name="Chapman S.B."/>
            <person name="Chen Z."/>
            <person name="Freedman E."/>
            <person name="Gellesch M."/>
            <person name="Goldberg J."/>
            <person name="Griggs A."/>
            <person name="Gujja S."/>
            <person name="Heilman E.R."/>
            <person name="Heiman D."/>
            <person name="Hepburn T."/>
            <person name="Howarth C."/>
            <person name="Jen D."/>
            <person name="Larson L."/>
            <person name="Mehta T."/>
            <person name="Neiman D."/>
            <person name="Pearson M."/>
            <person name="Roberts A."/>
            <person name="Saif S."/>
            <person name="Shea T."/>
            <person name="Shenoy N."/>
            <person name="Sisk P."/>
            <person name="Stolte C."/>
            <person name="Sykes S."/>
            <person name="Walk T."/>
            <person name="White J."/>
            <person name="Yandava C."/>
            <person name="Haas B."/>
            <person name="Nusbaum C."/>
            <person name="Birren B."/>
        </authorList>
    </citation>
    <scope>NUCLEOTIDE SEQUENCE [LARGE SCALE GENOMIC DNA]</scope>
    <source>
        <strain evidence="3">ATCC 64411 / 73-15</strain>
    </source>
</reference>
<sequence length="130" mass="14587">MMNAVFKWDCDHWAERAQSQKEPLYAYFLLLGCVAPDIVNYPDTHVLKPRAVYGADSDGEAAWYEQLERETWDIGLVLQRPEPTGASGVESRGGDTAQSGLLSLQRVGIFTVPRVRNFFGNSQIQEILLV</sequence>
<evidence type="ECO:0000313" key="2">
    <source>
        <dbReference type="EnsemblFungi" id="MAPG_01629T0"/>
    </source>
</evidence>
<organism evidence="2 3">
    <name type="scientific">Magnaporthiopsis poae (strain ATCC 64411 / 73-15)</name>
    <name type="common">Kentucky bluegrass fungus</name>
    <name type="synonym">Magnaporthe poae</name>
    <dbReference type="NCBI Taxonomy" id="644358"/>
    <lineage>
        <taxon>Eukaryota</taxon>
        <taxon>Fungi</taxon>
        <taxon>Dikarya</taxon>
        <taxon>Ascomycota</taxon>
        <taxon>Pezizomycotina</taxon>
        <taxon>Sordariomycetes</taxon>
        <taxon>Sordariomycetidae</taxon>
        <taxon>Magnaporthales</taxon>
        <taxon>Magnaporthaceae</taxon>
        <taxon>Magnaporthiopsis</taxon>
    </lineage>
</organism>
<keyword evidence="3" id="KW-1185">Reference proteome</keyword>
<dbReference type="EMBL" id="ADBL01000396">
    <property type="status" value="NOT_ANNOTATED_CDS"/>
    <property type="molecule type" value="Genomic_DNA"/>
</dbReference>
<proteinExistence type="predicted"/>
<reference evidence="2" key="5">
    <citation type="submission" date="2015-06" db="UniProtKB">
        <authorList>
            <consortium name="EnsemblFungi"/>
        </authorList>
    </citation>
    <scope>IDENTIFICATION</scope>
    <source>
        <strain evidence="2">ATCC 64411</strain>
    </source>
</reference>
<protein>
    <submittedName>
        <fullName evidence="1 2">Uncharacterized protein</fullName>
    </submittedName>
</protein>
<name>A0A0C4DP75_MAGP6</name>
<reference evidence="2" key="4">
    <citation type="journal article" date="2015" name="G3 (Bethesda)">
        <title>Genome sequences of three phytopathogenic species of the Magnaporthaceae family of fungi.</title>
        <authorList>
            <person name="Okagaki L.H."/>
            <person name="Nunes C.C."/>
            <person name="Sailsbery J."/>
            <person name="Clay B."/>
            <person name="Brown D."/>
            <person name="John T."/>
            <person name="Oh Y."/>
            <person name="Young N."/>
            <person name="Fitzgerald M."/>
            <person name="Haas B.J."/>
            <person name="Zeng Q."/>
            <person name="Young S."/>
            <person name="Adiconis X."/>
            <person name="Fan L."/>
            <person name="Levin J.Z."/>
            <person name="Mitchell T.K."/>
            <person name="Okubara P.A."/>
            <person name="Farman M.L."/>
            <person name="Kohn L.M."/>
            <person name="Birren B."/>
            <person name="Ma L.-J."/>
            <person name="Dean R.A."/>
        </authorList>
    </citation>
    <scope>NUCLEOTIDE SEQUENCE</scope>
    <source>
        <strain evidence="2">ATCC 64411 / 73-15</strain>
    </source>
</reference>
<reference evidence="1" key="2">
    <citation type="submission" date="2010-05" db="EMBL/GenBank/DDBJ databases">
        <title>The Genome Sequence of Magnaporthe poae strain ATCC 64411.</title>
        <authorList>
            <consortium name="The Broad Institute Genome Sequencing Platform"/>
            <consortium name="Broad Institute Genome Sequencing Center for Infectious Disease"/>
            <person name="Ma L.-J."/>
            <person name="Dead R."/>
            <person name="Young S."/>
            <person name="Zeng Q."/>
            <person name="Koehrsen M."/>
            <person name="Alvarado L."/>
            <person name="Berlin A."/>
            <person name="Chapman S.B."/>
            <person name="Chen Z."/>
            <person name="Freedman E."/>
            <person name="Gellesch M."/>
            <person name="Goldberg J."/>
            <person name="Griggs A."/>
            <person name="Gujja S."/>
            <person name="Heilman E.R."/>
            <person name="Heiman D."/>
            <person name="Hepburn T."/>
            <person name="Howarth C."/>
            <person name="Jen D."/>
            <person name="Larson L."/>
            <person name="Mehta T."/>
            <person name="Neiman D."/>
            <person name="Pearson M."/>
            <person name="Roberts A."/>
            <person name="Saif S."/>
            <person name="Shea T."/>
            <person name="Shenoy N."/>
            <person name="Sisk P."/>
            <person name="Stolte C."/>
            <person name="Sykes S."/>
            <person name="Walk T."/>
            <person name="White J."/>
            <person name="Yandava C."/>
            <person name="Haas B."/>
            <person name="Nusbaum C."/>
            <person name="Birren B."/>
        </authorList>
    </citation>
    <scope>NUCLEOTIDE SEQUENCE</scope>
    <source>
        <strain evidence="1">ATCC 64411</strain>
    </source>
</reference>
<gene>
    <name evidence="1" type="ORF">MAPG_01629</name>
</gene>
<dbReference type="EMBL" id="GL876966">
    <property type="protein sequence ID" value="KLU82557.1"/>
    <property type="molecule type" value="Genomic_DNA"/>
</dbReference>
<reference evidence="1" key="3">
    <citation type="submission" date="2011-03" db="EMBL/GenBank/DDBJ databases">
        <title>Annotation of Magnaporthe poae ATCC 64411.</title>
        <authorList>
            <person name="Ma L.-J."/>
            <person name="Dead R."/>
            <person name="Young S.K."/>
            <person name="Zeng Q."/>
            <person name="Gargeya S."/>
            <person name="Fitzgerald M."/>
            <person name="Haas B."/>
            <person name="Abouelleil A."/>
            <person name="Alvarado L."/>
            <person name="Arachchi H.M."/>
            <person name="Berlin A."/>
            <person name="Brown A."/>
            <person name="Chapman S.B."/>
            <person name="Chen Z."/>
            <person name="Dunbar C."/>
            <person name="Freedman E."/>
            <person name="Gearin G."/>
            <person name="Gellesch M."/>
            <person name="Goldberg J."/>
            <person name="Griggs A."/>
            <person name="Gujja S."/>
            <person name="Heiman D."/>
            <person name="Howarth C."/>
            <person name="Larson L."/>
            <person name="Lui A."/>
            <person name="MacDonald P.J.P."/>
            <person name="Mehta T."/>
            <person name="Montmayeur A."/>
            <person name="Murphy C."/>
            <person name="Neiman D."/>
            <person name="Pearson M."/>
            <person name="Priest M."/>
            <person name="Roberts A."/>
            <person name="Saif S."/>
            <person name="Shea T."/>
            <person name="Shenoy N."/>
            <person name="Sisk P."/>
            <person name="Stolte C."/>
            <person name="Sykes S."/>
            <person name="Yandava C."/>
            <person name="Wortman J."/>
            <person name="Nusbaum C."/>
            <person name="Birren B."/>
        </authorList>
    </citation>
    <scope>NUCLEOTIDE SEQUENCE</scope>
    <source>
        <strain evidence="1">ATCC 64411</strain>
    </source>
</reference>